<keyword evidence="1" id="KW-0805">Transcription regulation</keyword>
<dbReference type="Gene3D" id="1.10.357.10">
    <property type="entry name" value="Tetracycline Repressor, domain 2"/>
    <property type="match status" value="1"/>
</dbReference>
<proteinExistence type="predicted"/>
<dbReference type="Proteomes" id="UP000658656">
    <property type="component" value="Unassembled WGS sequence"/>
</dbReference>
<keyword evidence="2 4" id="KW-0238">DNA-binding</keyword>
<dbReference type="SUPFAM" id="SSF46689">
    <property type="entry name" value="Homeodomain-like"/>
    <property type="match status" value="1"/>
</dbReference>
<dbReference type="Pfam" id="PF13305">
    <property type="entry name" value="TetR_C_33"/>
    <property type="match status" value="1"/>
</dbReference>
<name>A0A8H9M396_9PSEU</name>
<dbReference type="AlphaFoldDB" id="A0A8H9M396"/>
<dbReference type="Pfam" id="PF00440">
    <property type="entry name" value="TetR_N"/>
    <property type="match status" value="1"/>
</dbReference>
<evidence type="ECO:0000313" key="7">
    <source>
        <dbReference type="Proteomes" id="UP000658656"/>
    </source>
</evidence>
<dbReference type="GO" id="GO:0000976">
    <property type="term" value="F:transcription cis-regulatory region binding"/>
    <property type="evidence" value="ECO:0007669"/>
    <property type="project" value="TreeGrafter"/>
</dbReference>
<accession>A0A8H9M396</accession>
<dbReference type="InterPro" id="IPR025996">
    <property type="entry name" value="MT1864/Rv1816-like_C"/>
</dbReference>
<dbReference type="PROSITE" id="PS50977">
    <property type="entry name" value="HTH_TETR_2"/>
    <property type="match status" value="1"/>
</dbReference>
<feature type="domain" description="HTH tetR-type" evidence="5">
    <location>
        <begin position="16"/>
        <end position="77"/>
    </location>
</feature>
<evidence type="ECO:0000256" key="4">
    <source>
        <dbReference type="PROSITE-ProRule" id="PRU00335"/>
    </source>
</evidence>
<dbReference type="PANTHER" id="PTHR30055">
    <property type="entry name" value="HTH-TYPE TRANSCRIPTIONAL REGULATOR RUTR"/>
    <property type="match status" value="1"/>
</dbReference>
<gene>
    <name evidence="6" type="ORF">GCM10017566_07550</name>
</gene>
<evidence type="ECO:0000313" key="6">
    <source>
        <dbReference type="EMBL" id="GHF36899.1"/>
    </source>
</evidence>
<feature type="DNA-binding region" description="H-T-H motif" evidence="4">
    <location>
        <begin position="40"/>
        <end position="59"/>
    </location>
</feature>
<dbReference type="InterPro" id="IPR009057">
    <property type="entry name" value="Homeodomain-like_sf"/>
</dbReference>
<evidence type="ECO:0000256" key="2">
    <source>
        <dbReference type="ARBA" id="ARBA00023125"/>
    </source>
</evidence>
<dbReference type="InterPro" id="IPR036271">
    <property type="entry name" value="Tet_transcr_reg_TetR-rel_C_sf"/>
</dbReference>
<dbReference type="InterPro" id="IPR001647">
    <property type="entry name" value="HTH_TetR"/>
</dbReference>
<dbReference type="InterPro" id="IPR050109">
    <property type="entry name" value="HTH-type_TetR-like_transc_reg"/>
</dbReference>
<organism evidence="6 7">
    <name type="scientific">Amycolatopsis bartoniae</name>
    <dbReference type="NCBI Taxonomy" id="941986"/>
    <lineage>
        <taxon>Bacteria</taxon>
        <taxon>Bacillati</taxon>
        <taxon>Actinomycetota</taxon>
        <taxon>Actinomycetes</taxon>
        <taxon>Pseudonocardiales</taxon>
        <taxon>Pseudonocardiaceae</taxon>
        <taxon>Amycolatopsis</taxon>
    </lineage>
</organism>
<dbReference type="EMBL" id="BNAV01000001">
    <property type="protein sequence ID" value="GHF36899.1"/>
    <property type="molecule type" value="Genomic_DNA"/>
</dbReference>
<keyword evidence="3" id="KW-0804">Transcription</keyword>
<evidence type="ECO:0000256" key="3">
    <source>
        <dbReference type="ARBA" id="ARBA00023163"/>
    </source>
</evidence>
<evidence type="ECO:0000259" key="5">
    <source>
        <dbReference type="PROSITE" id="PS50977"/>
    </source>
</evidence>
<keyword evidence="7" id="KW-1185">Reference proteome</keyword>
<sequence length="197" mass="21474">MNATPARVRNRWGEGEQLRTEILQAASRLLSSIEGEDALTVRGIARAAGIAPASIYQHFADRAEVVRALLRFEFARLRTAMREADESLGEGEVVGRVRAQLRAYCAFAIENPGHYRLMLNSGTERTELLSDVLAMVAEGFVRCEAAGRALRLPSDRAAVLVVVSVHGRVALLHSSTARHSPQAIAEFVDELVSLVLA</sequence>
<reference evidence="6" key="2">
    <citation type="submission" date="2020-09" db="EMBL/GenBank/DDBJ databases">
        <authorList>
            <person name="Sun Q."/>
            <person name="Zhou Y."/>
        </authorList>
    </citation>
    <scope>NUCLEOTIDE SEQUENCE</scope>
    <source>
        <strain evidence="6">CGMCC 4.7679</strain>
    </source>
</reference>
<dbReference type="GO" id="GO:0003700">
    <property type="term" value="F:DNA-binding transcription factor activity"/>
    <property type="evidence" value="ECO:0007669"/>
    <property type="project" value="TreeGrafter"/>
</dbReference>
<reference evidence="6" key="1">
    <citation type="journal article" date="2014" name="Int. J. Syst. Evol. Microbiol.">
        <title>Complete genome sequence of Corynebacterium casei LMG S-19264T (=DSM 44701T), isolated from a smear-ripened cheese.</title>
        <authorList>
            <consortium name="US DOE Joint Genome Institute (JGI-PGF)"/>
            <person name="Walter F."/>
            <person name="Albersmeier A."/>
            <person name="Kalinowski J."/>
            <person name="Ruckert C."/>
        </authorList>
    </citation>
    <scope>NUCLEOTIDE SEQUENCE</scope>
    <source>
        <strain evidence="6">CGMCC 4.7679</strain>
    </source>
</reference>
<dbReference type="SUPFAM" id="SSF48498">
    <property type="entry name" value="Tetracyclin repressor-like, C-terminal domain"/>
    <property type="match status" value="1"/>
</dbReference>
<dbReference type="PANTHER" id="PTHR30055:SF220">
    <property type="entry name" value="TETR-FAMILY REGULATORY PROTEIN"/>
    <property type="match status" value="1"/>
</dbReference>
<protein>
    <submittedName>
        <fullName evidence="6">TetR family transcriptional regulator</fullName>
    </submittedName>
</protein>
<evidence type="ECO:0000256" key="1">
    <source>
        <dbReference type="ARBA" id="ARBA00023015"/>
    </source>
</evidence>
<comment type="caution">
    <text evidence="6">The sequence shown here is derived from an EMBL/GenBank/DDBJ whole genome shotgun (WGS) entry which is preliminary data.</text>
</comment>